<evidence type="ECO:0000313" key="1">
    <source>
        <dbReference type="EMBL" id="MYD89299.1"/>
    </source>
</evidence>
<dbReference type="AlphaFoldDB" id="A0A6B1DNK9"/>
<organism evidence="1">
    <name type="scientific">Caldilineaceae bacterium SB0662_bin_9</name>
    <dbReference type="NCBI Taxonomy" id="2605258"/>
    <lineage>
        <taxon>Bacteria</taxon>
        <taxon>Bacillati</taxon>
        <taxon>Chloroflexota</taxon>
        <taxon>Caldilineae</taxon>
        <taxon>Caldilineales</taxon>
        <taxon>Caldilineaceae</taxon>
    </lineage>
</organism>
<proteinExistence type="predicted"/>
<reference evidence="1" key="1">
    <citation type="submission" date="2019-09" db="EMBL/GenBank/DDBJ databases">
        <title>Characterisation of the sponge microbiome using genome-centric metagenomics.</title>
        <authorList>
            <person name="Engelberts J.P."/>
            <person name="Robbins S.J."/>
            <person name="De Goeij J.M."/>
            <person name="Aranda M."/>
            <person name="Bell S.C."/>
            <person name="Webster N.S."/>
        </authorList>
    </citation>
    <scope>NUCLEOTIDE SEQUENCE</scope>
    <source>
        <strain evidence="1">SB0662_bin_9</strain>
    </source>
</reference>
<comment type="caution">
    <text evidence="1">The sequence shown here is derived from an EMBL/GenBank/DDBJ whole genome shotgun (WGS) entry which is preliminary data.</text>
</comment>
<dbReference type="EMBL" id="VXPY01000015">
    <property type="protein sequence ID" value="MYD89299.1"/>
    <property type="molecule type" value="Genomic_DNA"/>
</dbReference>
<accession>A0A6B1DNK9</accession>
<name>A0A6B1DNK9_9CHLR</name>
<protein>
    <submittedName>
        <fullName evidence="1">Uncharacterized protein</fullName>
    </submittedName>
</protein>
<dbReference type="InterPro" id="IPR015943">
    <property type="entry name" value="WD40/YVTN_repeat-like_dom_sf"/>
</dbReference>
<dbReference type="SUPFAM" id="SSF82171">
    <property type="entry name" value="DPP6 N-terminal domain-like"/>
    <property type="match status" value="1"/>
</dbReference>
<dbReference type="Gene3D" id="2.130.10.10">
    <property type="entry name" value="YVTN repeat-like/Quinoprotein amine dehydrogenase"/>
    <property type="match status" value="1"/>
</dbReference>
<sequence length="386" mass="43055">MIKAVPLTKPPGSHWFGYYDKWQFDRSGTRILGQRSSFDLRMPKAGDEIEIGLIDLTQAGMPWQSLGNTKAWHWQAGCMLQWVPGCGEPEVCIWNDIQDGKFISRVLNPDTGETRELPAPVFTLHPDGTKALTIDFHRLEDMRPGYGYYGSSDPNFEVLAPANAGIRVMDLEGGEPELVVSLAEIATIPWPWGDLSTAKHYFNVLICNPGGTRFLFLHRWRFPGQGFQTRLVTCAMDGSDIRIVDDSGHTSHLIWKDDETILAWSRPHGRPAGFWLFPDGGGEPEPIGHDQMPLNGHCTYLPSGEWILNDTYPQGPERLQDLYLYHVATGTRHNLGQFAAAPGFDGELRCDLHPRCSRDGSKVVIDSSHAGAERQMYLLDVSAVVG</sequence>
<gene>
    <name evidence="1" type="ORF">F4Y08_03015</name>
</gene>